<evidence type="ECO:0000313" key="8">
    <source>
        <dbReference type="Proteomes" id="UP000255099"/>
    </source>
</evidence>
<protein>
    <submittedName>
        <fullName evidence="7">Major facilitator family transporter</fullName>
    </submittedName>
</protein>
<gene>
    <name evidence="7" type="ORF">NCTC9637_03583</name>
</gene>
<evidence type="ECO:0000259" key="6">
    <source>
        <dbReference type="PROSITE" id="PS50850"/>
    </source>
</evidence>
<organism evidence="7 8">
    <name type="scientific">Klebsiella pneumoniae</name>
    <dbReference type="NCBI Taxonomy" id="573"/>
    <lineage>
        <taxon>Bacteria</taxon>
        <taxon>Pseudomonadati</taxon>
        <taxon>Pseudomonadota</taxon>
        <taxon>Gammaproteobacteria</taxon>
        <taxon>Enterobacterales</taxon>
        <taxon>Enterobacteriaceae</taxon>
        <taxon>Klebsiella/Raoultella group</taxon>
        <taxon>Klebsiella</taxon>
        <taxon>Klebsiella pneumoniae complex</taxon>
    </lineage>
</organism>
<name>A0A377W137_KLEPN</name>
<accession>A0A377W137</accession>
<keyword evidence="1" id="KW-1003">Cell membrane</keyword>
<feature type="transmembrane region" description="Helical" evidence="5">
    <location>
        <begin position="12"/>
        <end position="31"/>
    </location>
</feature>
<evidence type="ECO:0000313" key="7">
    <source>
        <dbReference type="EMBL" id="STT48636.1"/>
    </source>
</evidence>
<keyword evidence="4 5" id="KW-0472">Membrane</keyword>
<evidence type="ECO:0000256" key="3">
    <source>
        <dbReference type="ARBA" id="ARBA00022989"/>
    </source>
</evidence>
<evidence type="ECO:0000256" key="2">
    <source>
        <dbReference type="ARBA" id="ARBA00022692"/>
    </source>
</evidence>
<proteinExistence type="predicted"/>
<evidence type="ECO:0000256" key="4">
    <source>
        <dbReference type="ARBA" id="ARBA00023136"/>
    </source>
</evidence>
<dbReference type="InterPro" id="IPR036259">
    <property type="entry name" value="MFS_trans_sf"/>
</dbReference>
<feature type="domain" description="Major facilitator superfamily (MFS) profile" evidence="6">
    <location>
        <begin position="1"/>
        <end position="33"/>
    </location>
</feature>
<sequence length="33" mass="3693">MACPAGTGWQWMFFIEGLPAIALAFVVWRRLPG</sequence>
<dbReference type="PROSITE" id="PS50850">
    <property type="entry name" value="MFS"/>
    <property type="match status" value="1"/>
</dbReference>
<evidence type="ECO:0000256" key="5">
    <source>
        <dbReference type="SAM" id="Phobius"/>
    </source>
</evidence>
<evidence type="ECO:0000256" key="1">
    <source>
        <dbReference type="ARBA" id="ARBA00022475"/>
    </source>
</evidence>
<keyword evidence="2 5" id="KW-0812">Transmembrane</keyword>
<reference evidence="7 8" key="1">
    <citation type="submission" date="2018-06" db="EMBL/GenBank/DDBJ databases">
        <authorList>
            <consortium name="Pathogen Informatics"/>
            <person name="Doyle S."/>
        </authorList>
    </citation>
    <scope>NUCLEOTIDE SEQUENCE [LARGE SCALE GENOMIC DNA]</scope>
    <source>
        <strain evidence="7 8">NCTC9637</strain>
    </source>
</reference>
<dbReference type="SUPFAM" id="SSF103473">
    <property type="entry name" value="MFS general substrate transporter"/>
    <property type="match status" value="1"/>
</dbReference>
<dbReference type="GO" id="GO:0022857">
    <property type="term" value="F:transmembrane transporter activity"/>
    <property type="evidence" value="ECO:0007669"/>
    <property type="project" value="InterPro"/>
</dbReference>
<keyword evidence="3 5" id="KW-1133">Transmembrane helix</keyword>
<dbReference type="Proteomes" id="UP000255099">
    <property type="component" value="Unassembled WGS sequence"/>
</dbReference>
<dbReference type="InterPro" id="IPR020846">
    <property type="entry name" value="MFS_dom"/>
</dbReference>
<dbReference type="EMBL" id="UGLB01000003">
    <property type="protein sequence ID" value="STT48636.1"/>
    <property type="molecule type" value="Genomic_DNA"/>
</dbReference>
<dbReference type="AlphaFoldDB" id="A0A377W137"/>